<dbReference type="Pfam" id="PF01168">
    <property type="entry name" value="Ala_racemase_N"/>
    <property type="match status" value="1"/>
</dbReference>
<feature type="active site" description="Proton acceptor; specific for L-alanine" evidence="4">
    <location>
        <position position="707"/>
    </location>
</feature>
<dbReference type="PANTHER" id="PTHR30511">
    <property type="entry name" value="ALANINE RACEMASE"/>
    <property type="match status" value="1"/>
</dbReference>
<name>A0ABX8GUG0_9BACT</name>
<dbReference type="RefSeq" id="WP_144074600.1">
    <property type="nucleotide sequence ID" value="NZ_CP076128.1"/>
</dbReference>
<dbReference type="HAMAP" id="MF_01201">
    <property type="entry name" value="Ala_racemase"/>
    <property type="match status" value="1"/>
</dbReference>
<gene>
    <name evidence="6" type="ORF">KM029_18145</name>
</gene>
<dbReference type="SMART" id="SM01005">
    <property type="entry name" value="Ala_racemase_C"/>
    <property type="match status" value="1"/>
</dbReference>
<dbReference type="InterPro" id="IPR036615">
    <property type="entry name" value="Mur_ligase_C_dom_sf"/>
</dbReference>
<dbReference type="InterPro" id="IPR036565">
    <property type="entry name" value="Mur-like_cat_sf"/>
</dbReference>
<dbReference type="InterPro" id="IPR009006">
    <property type="entry name" value="Ala_racemase/Decarboxylase_C"/>
</dbReference>
<evidence type="ECO:0000256" key="4">
    <source>
        <dbReference type="HAMAP-Rule" id="MF_01201"/>
    </source>
</evidence>
<protein>
    <recommendedName>
        <fullName evidence="4">Alanine racemase</fullName>
        <ecNumber evidence="4">5.1.1.1</ecNumber>
    </recommendedName>
</protein>
<dbReference type="SUPFAM" id="SSF53244">
    <property type="entry name" value="MurD-like peptide ligases, peptide-binding domain"/>
    <property type="match status" value="1"/>
</dbReference>
<evidence type="ECO:0000256" key="1">
    <source>
        <dbReference type="ARBA" id="ARBA00001933"/>
    </source>
</evidence>
<dbReference type="EMBL" id="CP076128">
    <property type="protein sequence ID" value="QWG07201.1"/>
    <property type="molecule type" value="Genomic_DNA"/>
</dbReference>
<dbReference type="InterPro" id="IPR035911">
    <property type="entry name" value="MurE/MurF_N"/>
</dbReference>
<dbReference type="InterPro" id="IPR001608">
    <property type="entry name" value="Ala_racemase_N"/>
</dbReference>
<dbReference type="Gene3D" id="3.40.1190.10">
    <property type="entry name" value="Mur-like, catalytic domain"/>
    <property type="match status" value="1"/>
</dbReference>
<dbReference type="Gene3D" id="3.20.20.10">
    <property type="entry name" value="Alanine racemase"/>
    <property type="match status" value="1"/>
</dbReference>
<evidence type="ECO:0000313" key="6">
    <source>
        <dbReference type="EMBL" id="QWG07201.1"/>
    </source>
</evidence>
<keyword evidence="2 4" id="KW-0663">Pyridoxal phosphate</keyword>
<reference evidence="6 7" key="1">
    <citation type="submission" date="2021-05" db="EMBL/GenBank/DDBJ databases">
        <title>Comparative genomic studies on the polysaccharide-degrading batcterial strains of the Flammeovirga genus.</title>
        <authorList>
            <person name="Zewei F."/>
            <person name="Zheng Z."/>
            <person name="Yu L."/>
            <person name="Ruyue G."/>
            <person name="Yanhong M."/>
            <person name="Yuanyuan C."/>
            <person name="Jingyan G."/>
            <person name="Wenjun H."/>
        </authorList>
    </citation>
    <scope>NUCLEOTIDE SEQUENCE [LARGE SCALE GENOMIC DNA]</scope>
    <source>
        <strain evidence="6 7">YS10</strain>
    </source>
</reference>
<dbReference type="SUPFAM" id="SSF53623">
    <property type="entry name" value="MurD-like peptide ligases, catalytic domain"/>
    <property type="match status" value="1"/>
</dbReference>
<keyword evidence="7" id="KW-1185">Reference proteome</keyword>
<dbReference type="SUPFAM" id="SSF50621">
    <property type="entry name" value="Alanine racemase C-terminal domain-like"/>
    <property type="match status" value="1"/>
</dbReference>
<comment type="cofactor">
    <cofactor evidence="1 4">
        <name>pyridoxal 5'-phosphate</name>
        <dbReference type="ChEBI" id="CHEBI:597326"/>
    </cofactor>
</comment>
<dbReference type="Proteomes" id="UP000682802">
    <property type="component" value="Chromosome 1"/>
</dbReference>
<dbReference type="Pfam" id="PF08245">
    <property type="entry name" value="Mur_ligase_M"/>
    <property type="match status" value="1"/>
</dbReference>
<dbReference type="Gene3D" id="3.90.190.20">
    <property type="entry name" value="Mur ligase, C-terminal domain"/>
    <property type="match status" value="1"/>
</dbReference>
<organism evidence="6 7">
    <name type="scientific">Flammeovirga kamogawensis</name>
    <dbReference type="NCBI Taxonomy" id="373891"/>
    <lineage>
        <taxon>Bacteria</taxon>
        <taxon>Pseudomonadati</taxon>
        <taxon>Bacteroidota</taxon>
        <taxon>Cytophagia</taxon>
        <taxon>Cytophagales</taxon>
        <taxon>Flammeovirgaceae</taxon>
        <taxon>Flammeovirga</taxon>
    </lineage>
</organism>
<feature type="binding site" evidence="4">
    <location>
        <position position="578"/>
    </location>
    <ligand>
        <name>substrate</name>
    </ligand>
</feature>
<keyword evidence="6" id="KW-0436">Ligase</keyword>
<dbReference type="Gene3D" id="3.40.1390.10">
    <property type="entry name" value="MurE/MurF, N-terminal domain"/>
    <property type="match status" value="1"/>
</dbReference>
<dbReference type="GO" id="GO:0016874">
    <property type="term" value="F:ligase activity"/>
    <property type="evidence" value="ECO:0007669"/>
    <property type="project" value="UniProtKB-KW"/>
</dbReference>
<dbReference type="PRINTS" id="PR00992">
    <property type="entry name" value="ALARACEMASE"/>
</dbReference>
<comment type="pathway">
    <text evidence="4">Amino-acid biosynthesis; D-alanine biosynthesis; D-alanine from L-alanine: step 1/1.</text>
</comment>
<dbReference type="InterPro" id="IPR000821">
    <property type="entry name" value="Ala_racemase"/>
</dbReference>
<evidence type="ECO:0000313" key="7">
    <source>
        <dbReference type="Proteomes" id="UP000682802"/>
    </source>
</evidence>
<proteinExistence type="inferred from homology"/>
<accession>A0ABX8GUG0</accession>
<keyword evidence="3 4" id="KW-0413">Isomerase</keyword>
<dbReference type="NCBIfam" id="NF008897">
    <property type="entry name" value="PRK11930.1"/>
    <property type="match status" value="1"/>
</dbReference>
<feature type="binding site" evidence="4">
    <location>
        <position position="756"/>
    </location>
    <ligand>
        <name>substrate</name>
    </ligand>
</feature>
<dbReference type="InterPro" id="IPR011079">
    <property type="entry name" value="Ala_racemase_C"/>
</dbReference>
<evidence type="ECO:0000256" key="2">
    <source>
        <dbReference type="ARBA" id="ARBA00022898"/>
    </source>
</evidence>
<comment type="similarity">
    <text evidence="4">Belongs to the alanine racemase family.</text>
</comment>
<dbReference type="CDD" id="cd00430">
    <property type="entry name" value="PLPDE_III_AR"/>
    <property type="match status" value="1"/>
</dbReference>
<dbReference type="Gene3D" id="2.40.37.10">
    <property type="entry name" value="Lyase, Ornithine Decarboxylase, Chain A, domain 1"/>
    <property type="match status" value="1"/>
</dbReference>
<dbReference type="InterPro" id="IPR013221">
    <property type="entry name" value="Mur_ligase_cen"/>
</dbReference>
<feature type="modified residue" description="N6-(pyridoxal phosphate)lysine" evidence="4">
    <location>
        <position position="479"/>
    </location>
</feature>
<dbReference type="NCBIfam" id="TIGR00492">
    <property type="entry name" value="alr"/>
    <property type="match status" value="1"/>
</dbReference>
<sequence>MNNSNSIDFSSPFWKAKYLLIDSRLLTAPSQTIFFALKGIKRDGQSFIEELYKKGVRKFVVTSDFDEGYKYKNAEFIYCLNTLDTLQKLTQYHRLQYPNLPVISITGSNAKTIVKEWLYSILEIDRNVVKSPKSYNSQIGVPLSVWQINEKHDLGIFEAGISKPNEMQHLASIIQPTIGLFTNIGSAHDKHFTSLEQKVKEKGSLINHCDYVIYCKDHQLIDAEMQTKSCTCVTWGYDQTASISIKNTENYTVNVVYRNTDYTLHIPFTDAASFENAMHCATMMVHLGYKFSEINNRIGKLKSIPMRLEKKEGIQQTTLINDFYNNDLGGLQIALSFLAQNQEHKSRTLILSDLLQGDTDKNALYKKVHELCNEYEITRFIGVGKQLQAHQEIFKGLNTSFFTDTNTFRKAIKNKSITFSKELILLKGARQFEFEKVAALLQKKIHSTQLEINLDAVTHNLMFYRSLLHSTTKIMVMVKALGYGSGKTELANTLQYNLVDYLGVAFADEGVELRENGIRTPIMVLTPSPDSFETMRMHQLEPEIYSIEMLDALEHYLEEEDTETAFKIQLNFDTGMHRLGFTEEELPYLFRVLDRLKNKVKVTGAFTHLAGADENIHDLYSKGQIESFKKTTALLEKNIGYTVIKHCLNSAGIVRYPDAQMDMVRLGIGLHGIEVNGMKQEDLHTVATLKTVIAQIKQMNTGDTVGYSRKGVVKGQRKIATIGIGYADGFDRRLSNGTGKVIINGYLAPIIGNVCMDMSMVDITDIPAEVGDEVIIFGRNRSISTIAKEINTIPYEILTSISQRVKRVYYMEG</sequence>
<dbReference type="Pfam" id="PF00842">
    <property type="entry name" value="Ala_racemase_C"/>
    <property type="match status" value="1"/>
</dbReference>
<comment type="catalytic activity">
    <reaction evidence="4">
        <text>L-alanine = D-alanine</text>
        <dbReference type="Rhea" id="RHEA:20249"/>
        <dbReference type="ChEBI" id="CHEBI:57416"/>
        <dbReference type="ChEBI" id="CHEBI:57972"/>
        <dbReference type="EC" id="5.1.1.1"/>
    </reaction>
</comment>
<dbReference type="SUPFAM" id="SSF63418">
    <property type="entry name" value="MurE/MurF N-terminal domain"/>
    <property type="match status" value="1"/>
</dbReference>
<evidence type="ECO:0000256" key="3">
    <source>
        <dbReference type="ARBA" id="ARBA00023235"/>
    </source>
</evidence>
<feature type="active site" description="Proton acceptor; specific for D-alanine" evidence="4">
    <location>
        <position position="479"/>
    </location>
</feature>
<dbReference type="EC" id="5.1.1.1" evidence="4"/>
<comment type="function">
    <text evidence="4">Catalyzes the interconversion of L-alanine and D-alanine. May also act on other amino acids.</text>
</comment>
<dbReference type="InterPro" id="IPR029066">
    <property type="entry name" value="PLP-binding_barrel"/>
</dbReference>
<feature type="domain" description="Alanine racemase C-terminal" evidence="5">
    <location>
        <begin position="686"/>
        <end position="810"/>
    </location>
</feature>
<dbReference type="SUPFAM" id="SSF51419">
    <property type="entry name" value="PLP-binding barrel"/>
    <property type="match status" value="1"/>
</dbReference>
<dbReference type="PANTHER" id="PTHR30511:SF0">
    <property type="entry name" value="ALANINE RACEMASE, CATABOLIC-RELATED"/>
    <property type="match status" value="1"/>
</dbReference>
<evidence type="ECO:0000259" key="5">
    <source>
        <dbReference type="SMART" id="SM01005"/>
    </source>
</evidence>